<dbReference type="Proteomes" id="UP000184301">
    <property type="component" value="Unassembled WGS sequence"/>
</dbReference>
<feature type="DNA-binding region" description="OmpR/PhoB-type" evidence="8">
    <location>
        <begin position="125"/>
        <end position="224"/>
    </location>
</feature>
<keyword evidence="3" id="KW-0805">Transcription regulation</keyword>
<evidence type="ECO:0000256" key="4">
    <source>
        <dbReference type="ARBA" id="ARBA00023125"/>
    </source>
</evidence>
<dbReference type="GO" id="GO:0000976">
    <property type="term" value="F:transcription cis-regulatory region binding"/>
    <property type="evidence" value="ECO:0007669"/>
    <property type="project" value="TreeGrafter"/>
</dbReference>
<dbReference type="InterPro" id="IPR039420">
    <property type="entry name" value="WalR-like"/>
</dbReference>
<feature type="domain" description="Response regulatory" evidence="9">
    <location>
        <begin position="3"/>
        <end position="116"/>
    </location>
</feature>
<dbReference type="PROSITE" id="PS50110">
    <property type="entry name" value="RESPONSE_REGULATORY"/>
    <property type="match status" value="1"/>
</dbReference>
<dbReference type="Gene3D" id="3.40.50.2300">
    <property type="match status" value="1"/>
</dbReference>
<keyword evidence="4 8" id="KW-0238">DNA-binding</keyword>
<evidence type="ECO:0000256" key="6">
    <source>
        <dbReference type="ARBA" id="ARBA00024867"/>
    </source>
</evidence>
<dbReference type="GO" id="GO:0005829">
    <property type="term" value="C:cytosol"/>
    <property type="evidence" value="ECO:0007669"/>
    <property type="project" value="TreeGrafter"/>
</dbReference>
<evidence type="ECO:0000259" key="9">
    <source>
        <dbReference type="PROSITE" id="PS50110"/>
    </source>
</evidence>
<accession>A0A1M6VNV2</accession>
<comment type="function">
    <text evidence="6">May play the central regulatory role in sporulation. It may be an element of the effector pathway responsible for the activation of sporulation genes in response to nutritional stress. Spo0A may act in concert with spo0H (a sigma factor) to control the expression of some genes that are critical to the sporulation process.</text>
</comment>
<dbReference type="GO" id="GO:0006355">
    <property type="term" value="P:regulation of DNA-templated transcription"/>
    <property type="evidence" value="ECO:0007669"/>
    <property type="project" value="InterPro"/>
</dbReference>
<name>A0A1M6VNV2_9FIRM</name>
<evidence type="ECO:0000256" key="1">
    <source>
        <dbReference type="ARBA" id="ARBA00018672"/>
    </source>
</evidence>
<dbReference type="PROSITE" id="PS51755">
    <property type="entry name" value="OMPR_PHOB"/>
    <property type="match status" value="1"/>
</dbReference>
<protein>
    <recommendedName>
        <fullName evidence="1">Stage 0 sporulation protein A homolog</fullName>
    </recommendedName>
</protein>
<dbReference type="SUPFAM" id="SSF52172">
    <property type="entry name" value="CheY-like"/>
    <property type="match status" value="1"/>
</dbReference>
<evidence type="ECO:0000313" key="12">
    <source>
        <dbReference type="Proteomes" id="UP000184301"/>
    </source>
</evidence>
<dbReference type="InterPro" id="IPR001789">
    <property type="entry name" value="Sig_transdc_resp-reg_receiver"/>
</dbReference>
<evidence type="ECO:0000256" key="7">
    <source>
        <dbReference type="PROSITE-ProRule" id="PRU00169"/>
    </source>
</evidence>
<evidence type="ECO:0000256" key="3">
    <source>
        <dbReference type="ARBA" id="ARBA00023015"/>
    </source>
</evidence>
<feature type="domain" description="OmpR/PhoB-type" evidence="10">
    <location>
        <begin position="125"/>
        <end position="224"/>
    </location>
</feature>
<evidence type="ECO:0000256" key="8">
    <source>
        <dbReference type="PROSITE-ProRule" id="PRU01091"/>
    </source>
</evidence>
<evidence type="ECO:0000259" key="10">
    <source>
        <dbReference type="PROSITE" id="PS51755"/>
    </source>
</evidence>
<dbReference type="InterPro" id="IPR011006">
    <property type="entry name" value="CheY-like_superfamily"/>
</dbReference>
<keyword evidence="5" id="KW-0804">Transcription</keyword>
<feature type="modified residue" description="4-aspartylphosphate" evidence="7">
    <location>
        <position position="52"/>
    </location>
</feature>
<dbReference type="GO" id="GO:0032993">
    <property type="term" value="C:protein-DNA complex"/>
    <property type="evidence" value="ECO:0007669"/>
    <property type="project" value="TreeGrafter"/>
</dbReference>
<dbReference type="GO" id="GO:0000156">
    <property type="term" value="F:phosphorelay response regulator activity"/>
    <property type="evidence" value="ECO:0007669"/>
    <property type="project" value="TreeGrafter"/>
</dbReference>
<dbReference type="AlphaFoldDB" id="A0A1M6VNV2"/>
<reference evidence="11 12" key="1">
    <citation type="submission" date="2016-11" db="EMBL/GenBank/DDBJ databases">
        <authorList>
            <person name="Jaros S."/>
            <person name="Januszkiewicz K."/>
            <person name="Wedrychowicz H."/>
        </authorList>
    </citation>
    <scope>NUCLEOTIDE SEQUENCE [LARGE SCALE GENOMIC DNA]</scope>
    <source>
        <strain evidence="11 12">DSM 15480</strain>
    </source>
</reference>
<evidence type="ECO:0000313" key="11">
    <source>
        <dbReference type="EMBL" id="SHK83190.1"/>
    </source>
</evidence>
<dbReference type="STRING" id="1121950.SAMN02745243_03821"/>
<dbReference type="Pfam" id="PF00072">
    <property type="entry name" value="Response_reg"/>
    <property type="match status" value="1"/>
</dbReference>
<keyword evidence="12" id="KW-1185">Reference proteome</keyword>
<sequence length="224" mass="25969">MYRILLIDDDTILLNAMKNFFEKREFEVFCAADGKSALQMAKTIRLDCIVLDIQLPDTDGFALCEQFRSFTNLPLIFLSSFTEDEAKLRGFRLGADDYVCKPFSPKELEARIRLRIQRRFEAPAATILTFDGLSVDLANRTVTYGTQHAEFTTIEFDIVAFFVQHPNQLFSYEQLYDGIWQEPLGKSLHNLQARIASVRQKLLELCPDREYIQTIRRKGYLFKA</sequence>
<dbReference type="PANTHER" id="PTHR48111:SF4">
    <property type="entry name" value="DNA-BINDING DUAL TRANSCRIPTIONAL REGULATOR OMPR"/>
    <property type="match status" value="1"/>
</dbReference>
<dbReference type="OrthoDB" id="1646152at2"/>
<dbReference type="SMART" id="SM00448">
    <property type="entry name" value="REC"/>
    <property type="match status" value="1"/>
</dbReference>
<dbReference type="PANTHER" id="PTHR48111">
    <property type="entry name" value="REGULATOR OF RPOS"/>
    <property type="match status" value="1"/>
</dbReference>
<dbReference type="InterPro" id="IPR036388">
    <property type="entry name" value="WH-like_DNA-bd_sf"/>
</dbReference>
<keyword evidence="2 7" id="KW-0597">Phosphoprotein</keyword>
<dbReference type="Gene3D" id="6.10.250.690">
    <property type="match status" value="1"/>
</dbReference>
<dbReference type="Pfam" id="PF00486">
    <property type="entry name" value="Trans_reg_C"/>
    <property type="match status" value="1"/>
</dbReference>
<organism evidence="11 12">
    <name type="scientific">Hespellia stercorisuis DSM 15480</name>
    <dbReference type="NCBI Taxonomy" id="1121950"/>
    <lineage>
        <taxon>Bacteria</taxon>
        <taxon>Bacillati</taxon>
        <taxon>Bacillota</taxon>
        <taxon>Clostridia</taxon>
        <taxon>Lachnospirales</taxon>
        <taxon>Lachnospiraceae</taxon>
        <taxon>Hespellia</taxon>
    </lineage>
</organism>
<dbReference type="RefSeq" id="WP_073113095.1">
    <property type="nucleotide sequence ID" value="NZ_FQZY01000093.1"/>
</dbReference>
<dbReference type="CDD" id="cd17574">
    <property type="entry name" value="REC_OmpR"/>
    <property type="match status" value="1"/>
</dbReference>
<dbReference type="Gene3D" id="1.10.10.10">
    <property type="entry name" value="Winged helix-like DNA-binding domain superfamily/Winged helix DNA-binding domain"/>
    <property type="match status" value="1"/>
</dbReference>
<dbReference type="SMART" id="SM00862">
    <property type="entry name" value="Trans_reg_C"/>
    <property type="match status" value="1"/>
</dbReference>
<dbReference type="InterPro" id="IPR001867">
    <property type="entry name" value="OmpR/PhoB-type_DNA-bd"/>
</dbReference>
<proteinExistence type="predicted"/>
<evidence type="ECO:0000256" key="5">
    <source>
        <dbReference type="ARBA" id="ARBA00023163"/>
    </source>
</evidence>
<evidence type="ECO:0000256" key="2">
    <source>
        <dbReference type="ARBA" id="ARBA00022553"/>
    </source>
</evidence>
<dbReference type="EMBL" id="FQZY01000093">
    <property type="protein sequence ID" value="SHK83190.1"/>
    <property type="molecule type" value="Genomic_DNA"/>
</dbReference>
<gene>
    <name evidence="11" type="ORF">SAMN02745243_03821</name>
</gene>
<dbReference type="CDD" id="cd00383">
    <property type="entry name" value="trans_reg_C"/>
    <property type="match status" value="1"/>
</dbReference>